<dbReference type="PANTHER" id="PTHR47477:SF8">
    <property type="entry name" value="TNF RECEPTOR-ASSOCIATED FACTOR HOMOLOG 1A"/>
    <property type="match status" value="1"/>
</dbReference>
<evidence type="ECO:0000313" key="2">
    <source>
        <dbReference type="Proteomes" id="UP001237642"/>
    </source>
</evidence>
<name>A0AAD8HGK4_9APIA</name>
<gene>
    <name evidence="1" type="ORF">POM88_042317</name>
</gene>
<organism evidence="1 2">
    <name type="scientific">Heracleum sosnowskyi</name>
    <dbReference type="NCBI Taxonomy" id="360622"/>
    <lineage>
        <taxon>Eukaryota</taxon>
        <taxon>Viridiplantae</taxon>
        <taxon>Streptophyta</taxon>
        <taxon>Embryophyta</taxon>
        <taxon>Tracheophyta</taxon>
        <taxon>Spermatophyta</taxon>
        <taxon>Magnoliopsida</taxon>
        <taxon>eudicotyledons</taxon>
        <taxon>Gunneridae</taxon>
        <taxon>Pentapetalae</taxon>
        <taxon>asterids</taxon>
        <taxon>campanulids</taxon>
        <taxon>Apiales</taxon>
        <taxon>Apiaceae</taxon>
        <taxon>Apioideae</taxon>
        <taxon>apioid superclade</taxon>
        <taxon>Tordylieae</taxon>
        <taxon>Tordyliinae</taxon>
        <taxon>Heracleum</taxon>
    </lineage>
</organism>
<dbReference type="Proteomes" id="UP001237642">
    <property type="component" value="Unassembled WGS sequence"/>
</dbReference>
<reference evidence="1" key="2">
    <citation type="submission" date="2023-05" db="EMBL/GenBank/DDBJ databases">
        <authorList>
            <person name="Schelkunov M.I."/>
        </authorList>
    </citation>
    <scope>NUCLEOTIDE SEQUENCE</scope>
    <source>
        <strain evidence="1">Hsosn_3</strain>
        <tissue evidence="1">Leaf</tissue>
    </source>
</reference>
<dbReference type="EMBL" id="JAUIZM010000009">
    <property type="protein sequence ID" value="KAK1366756.1"/>
    <property type="molecule type" value="Genomic_DNA"/>
</dbReference>
<dbReference type="InterPro" id="IPR055327">
    <property type="entry name" value="TRAF1A/B"/>
</dbReference>
<comment type="caution">
    <text evidence="1">The sequence shown here is derived from an EMBL/GenBank/DDBJ whole genome shotgun (WGS) entry which is preliminary data.</text>
</comment>
<proteinExistence type="predicted"/>
<keyword evidence="2" id="KW-1185">Reference proteome</keyword>
<reference evidence="1" key="1">
    <citation type="submission" date="2023-02" db="EMBL/GenBank/DDBJ databases">
        <title>Genome of toxic invasive species Heracleum sosnowskyi carries increased number of genes despite the absence of recent whole-genome duplications.</title>
        <authorList>
            <person name="Schelkunov M."/>
            <person name="Shtratnikova V."/>
            <person name="Makarenko M."/>
            <person name="Klepikova A."/>
            <person name="Omelchenko D."/>
            <person name="Novikova G."/>
            <person name="Obukhova E."/>
            <person name="Bogdanov V."/>
            <person name="Penin A."/>
            <person name="Logacheva M."/>
        </authorList>
    </citation>
    <scope>NUCLEOTIDE SEQUENCE</scope>
    <source>
        <strain evidence="1">Hsosn_3</strain>
        <tissue evidence="1">Leaf</tissue>
    </source>
</reference>
<protein>
    <submittedName>
        <fullName evidence="1">Uncharacterized protein</fullName>
    </submittedName>
</protein>
<dbReference type="PANTHER" id="PTHR47477">
    <property type="entry name" value="TNF RECEPTOR-ASSOCIATED FACTOR HOMOLOG 1A"/>
    <property type="match status" value="1"/>
</dbReference>
<sequence length="159" mass="18474">MSSIWVCRCLQIRSSTVLQLGVIHELYKHIQFNWFGSLKLDLTVGFYSETNKFLSKYAASATLTLMLYDGGSGEDFSKDSIECDERRLTELGRRTIEIFMMWATLSYSKIEVAYQEVVALKRQDELIREEEAAWLAETEKKLRCSTADKEKRSKKKQVH</sequence>
<accession>A0AAD8HGK4</accession>
<evidence type="ECO:0000313" key="1">
    <source>
        <dbReference type="EMBL" id="KAK1366756.1"/>
    </source>
</evidence>
<dbReference type="AlphaFoldDB" id="A0AAD8HGK4"/>